<evidence type="ECO:0000256" key="1">
    <source>
        <dbReference type="SAM" id="Phobius"/>
    </source>
</evidence>
<feature type="transmembrane region" description="Helical" evidence="1">
    <location>
        <begin position="52"/>
        <end position="69"/>
    </location>
</feature>
<keyword evidence="1" id="KW-0812">Transmembrane</keyword>
<protein>
    <submittedName>
        <fullName evidence="2">Uncharacterized protein</fullName>
    </submittedName>
</protein>
<keyword evidence="1" id="KW-1133">Transmembrane helix</keyword>
<feature type="transmembrane region" description="Helical" evidence="1">
    <location>
        <begin position="28"/>
        <end position="45"/>
    </location>
</feature>
<evidence type="ECO:0000313" key="2">
    <source>
        <dbReference type="EMBL" id="GCC53702.1"/>
    </source>
</evidence>
<reference evidence="2 3" key="1">
    <citation type="submission" date="2018-11" db="EMBL/GenBank/DDBJ databases">
        <title>Chryseotalea sanarue gen. nov., sp., nov., a member of the family Cytophagaceae, isolated from a brackish lake in Hamamatsu Japan.</title>
        <authorList>
            <person name="Maejima Y."/>
            <person name="Iino T."/>
            <person name="Muraguchi Y."/>
            <person name="Fukuda K."/>
            <person name="Ohkuma M."/>
            <person name="Moriuchi R."/>
            <person name="Dohra H."/>
            <person name="Kimbara K."/>
            <person name="Shintani M."/>
        </authorList>
    </citation>
    <scope>NUCLEOTIDE SEQUENCE [LARGE SCALE GENOMIC DNA]</scope>
    <source>
        <strain evidence="2 3">Ys</strain>
    </source>
</reference>
<evidence type="ECO:0000313" key="3">
    <source>
        <dbReference type="Proteomes" id="UP000288227"/>
    </source>
</evidence>
<dbReference type="AlphaFoldDB" id="A0A401UFQ2"/>
<keyword evidence="3" id="KW-1185">Reference proteome</keyword>
<dbReference type="RefSeq" id="WP_127124357.1">
    <property type="nucleotide sequence ID" value="NZ_BHXQ01000012.1"/>
</dbReference>
<dbReference type="Proteomes" id="UP000288227">
    <property type="component" value="Unassembled WGS sequence"/>
</dbReference>
<organism evidence="2 3">
    <name type="scientific">Chryseotalea sanaruensis</name>
    <dbReference type="NCBI Taxonomy" id="2482724"/>
    <lineage>
        <taxon>Bacteria</taxon>
        <taxon>Pseudomonadati</taxon>
        <taxon>Bacteroidota</taxon>
        <taxon>Cytophagia</taxon>
        <taxon>Cytophagales</taxon>
        <taxon>Chryseotaleaceae</taxon>
        <taxon>Chryseotalea</taxon>
    </lineage>
</organism>
<feature type="transmembrane region" description="Helical" evidence="1">
    <location>
        <begin position="5"/>
        <end position="22"/>
    </location>
</feature>
<dbReference type="EMBL" id="BHXQ01000012">
    <property type="protein sequence ID" value="GCC53702.1"/>
    <property type="molecule type" value="Genomic_DNA"/>
</dbReference>
<proteinExistence type="predicted"/>
<feature type="transmembrane region" description="Helical" evidence="1">
    <location>
        <begin position="75"/>
        <end position="93"/>
    </location>
</feature>
<keyword evidence="1" id="KW-0472">Membrane</keyword>
<accession>A0A401UFQ2</accession>
<sequence>MNNKIIKIVLSILFFLCLLDMPYGYYQLVRFLALAGFSYLSFYYYRQNNQGVSFIYAMLAVLFQPLLKISLGREIWNIIDVVVGLGLIISLFAKSKKS</sequence>
<gene>
    <name evidence="2" type="ORF">SanaruYs_39470</name>
</gene>
<comment type="caution">
    <text evidence="2">The sequence shown here is derived from an EMBL/GenBank/DDBJ whole genome shotgun (WGS) entry which is preliminary data.</text>
</comment>
<name>A0A401UFQ2_9BACT</name>
<dbReference type="InterPro" id="IPR046548">
    <property type="entry name" value="DUF6804"/>
</dbReference>
<dbReference type="Pfam" id="PF20619">
    <property type="entry name" value="DUF6804"/>
    <property type="match status" value="1"/>
</dbReference>